<dbReference type="RefSeq" id="WP_100289891.1">
    <property type="nucleotide sequence ID" value="NZ_PHHA01000049.1"/>
</dbReference>
<reference evidence="2 3" key="1">
    <citation type="submission" date="2017-11" db="EMBL/GenBank/DDBJ databases">
        <title>Reclassification of Bisgaard taxon 7 as Conservatibacter flavescens gen. nov., sp. nov.</title>
        <authorList>
            <person name="Christensen H."/>
        </authorList>
    </citation>
    <scope>NUCLEOTIDE SEQUENCE [LARGE SCALE GENOMIC DNA]</scope>
    <source>
        <strain evidence="2 3">7_4</strain>
    </source>
</reference>
<gene>
    <name evidence="2" type="ORF">CVP05_12520</name>
</gene>
<evidence type="ECO:0000256" key="1">
    <source>
        <dbReference type="SAM" id="MobiDB-lite"/>
    </source>
</evidence>
<accession>A0A2M8RZ83</accession>
<name>A0A2M8RZ83_9PAST</name>
<dbReference type="Proteomes" id="UP000229329">
    <property type="component" value="Unassembled WGS sequence"/>
</dbReference>
<dbReference type="EMBL" id="PHHA01000049">
    <property type="protein sequence ID" value="PJG84207.1"/>
    <property type="molecule type" value="Genomic_DNA"/>
</dbReference>
<sequence>MKEWNNPKSYTQSTITNSNDFICVQRITRPKDYIIIVASALMTTKDKIGKLVKQQRDIINDNLIGDYEGNAYMFINQGIRAIKKYNDKIKSDRDSVILIVFEEGYTFNDKKIIEFSAKSKNTSLFFVKNVDELINILNARKNTCREIQEMEIYSHGLPGGIEFHYDIAYYYNEHIWIKIMKKDGTLNKTMIDKLDKKIFSKSARVRSYACRTGISEWNESFTNSNEAKPENSLAQYIADKLQVTVEAYEKRSLYDQTYNVEDEEDEDILILEREKNDRNNGGPIMSDGAIKPPISGDTPRGLKDDLQTYFPNN</sequence>
<organism evidence="2 3">
    <name type="scientific">Conservatibacter flavescens</name>
    <dbReference type="NCBI Taxonomy" id="28161"/>
    <lineage>
        <taxon>Bacteria</taxon>
        <taxon>Pseudomonadati</taxon>
        <taxon>Pseudomonadota</taxon>
        <taxon>Gammaproteobacteria</taxon>
        <taxon>Pasteurellales</taxon>
        <taxon>Pasteurellaceae</taxon>
        <taxon>Conservatibacter</taxon>
    </lineage>
</organism>
<evidence type="ECO:0000313" key="3">
    <source>
        <dbReference type="Proteomes" id="UP000229329"/>
    </source>
</evidence>
<dbReference type="OrthoDB" id="9021298at2"/>
<feature type="region of interest" description="Disordered" evidence="1">
    <location>
        <begin position="273"/>
        <end position="313"/>
    </location>
</feature>
<keyword evidence="3" id="KW-1185">Reference proteome</keyword>
<protein>
    <submittedName>
        <fullName evidence="2">Uncharacterized protein</fullName>
    </submittedName>
</protein>
<dbReference type="AlphaFoldDB" id="A0A2M8RZ83"/>
<proteinExistence type="predicted"/>
<evidence type="ECO:0000313" key="2">
    <source>
        <dbReference type="EMBL" id="PJG84207.1"/>
    </source>
</evidence>
<comment type="caution">
    <text evidence="2">The sequence shown here is derived from an EMBL/GenBank/DDBJ whole genome shotgun (WGS) entry which is preliminary data.</text>
</comment>